<evidence type="ECO:0000313" key="3">
    <source>
        <dbReference type="Proteomes" id="UP000634660"/>
    </source>
</evidence>
<feature type="region of interest" description="Disordered" evidence="1">
    <location>
        <begin position="120"/>
        <end position="175"/>
    </location>
</feature>
<reference evidence="2" key="1">
    <citation type="journal article" date="2014" name="Int. J. Syst. Evol. Microbiol.">
        <title>Complete genome sequence of Corynebacterium casei LMG S-19264T (=DSM 44701T), isolated from a smear-ripened cheese.</title>
        <authorList>
            <consortium name="US DOE Joint Genome Institute (JGI-PGF)"/>
            <person name="Walter F."/>
            <person name="Albersmeier A."/>
            <person name="Kalinowski J."/>
            <person name="Ruckert C."/>
        </authorList>
    </citation>
    <scope>NUCLEOTIDE SEQUENCE</scope>
    <source>
        <strain evidence="2">JCM 4834</strain>
    </source>
</reference>
<gene>
    <name evidence="2" type="ORF">GCM10010371_05600</name>
</gene>
<dbReference type="RefSeq" id="WP_373303987.1">
    <property type="nucleotide sequence ID" value="NZ_BMVX01000002.1"/>
</dbReference>
<accession>A0A918QH37</accession>
<dbReference type="Proteomes" id="UP000634660">
    <property type="component" value="Unassembled WGS sequence"/>
</dbReference>
<proteinExistence type="predicted"/>
<protein>
    <recommendedName>
        <fullName evidence="4">C2H2-type domain-containing protein</fullName>
    </recommendedName>
</protein>
<comment type="caution">
    <text evidence="2">The sequence shown here is derived from an EMBL/GenBank/DDBJ whole genome shotgun (WGS) entry which is preliminary data.</text>
</comment>
<name>A0A918QH37_9ACTN</name>
<evidence type="ECO:0008006" key="4">
    <source>
        <dbReference type="Google" id="ProtNLM"/>
    </source>
</evidence>
<reference evidence="2" key="2">
    <citation type="submission" date="2020-09" db="EMBL/GenBank/DDBJ databases">
        <authorList>
            <person name="Sun Q."/>
            <person name="Ohkuma M."/>
        </authorList>
    </citation>
    <scope>NUCLEOTIDE SEQUENCE</scope>
    <source>
        <strain evidence="2">JCM 4834</strain>
    </source>
</reference>
<evidence type="ECO:0000313" key="2">
    <source>
        <dbReference type="EMBL" id="GGZ49201.1"/>
    </source>
</evidence>
<dbReference type="EMBL" id="BMVX01000002">
    <property type="protein sequence ID" value="GGZ49201.1"/>
    <property type="molecule type" value="Genomic_DNA"/>
</dbReference>
<evidence type="ECO:0000256" key="1">
    <source>
        <dbReference type="SAM" id="MobiDB-lite"/>
    </source>
</evidence>
<dbReference type="AlphaFoldDB" id="A0A918QH37"/>
<organism evidence="2 3">
    <name type="scientific">Streptomyces subrutilus</name>
    <dbReference type="NCBI Taxonomy" id="36818"/>
    <lineage>
        <taxon>Bacteria</taxon>
        <taxon>Bacillati</taxon>
        <taxon>Actinomycetota</taxon>
        <taxon>Actinomycetes</taxon>
        <taxon>Kitasatosporales</taxon>
        <taxon>Streptomycetaceae</taxon>
        <taxon>Streptomyces</taxon>
    </lineage>
</organism>
<sequence>MSEIADTPVPVPAAAPGAFSIPAAAAATAPAVPTVHEAYSFACMKCGYGWEQAYAIEHHVDGNGQPFIRYTADGERVPSPLSNPTCLNCGGHIVRIMRAGQVSSVLGMLDQLYHHPVAPGIAGPVPAGENLPRPPKQRRARRGHEGPGPVAPGADGEDRRGKGLGARLRGLFRRS</sequence>